<comment type="caution">
    <text evidence="8">The sequence shown here is derived from an EMBL/GenBank/DDBJ whole genome shotgun (WGS) entry which is preliminary data.</text>
</comment>
<dbReference type="RefSeq" id="XP_031002315.1">
    <property type="nucleotide sequence ID" value="XM_031153152.1"/>
</dbReference>
<keyword evidence="9" id="KW-1185">Reference proteome</keyword>
<comment type="subcellular location">
    <subcellularLocation>
        <location evidence="1">Membrane</location>
        <topology evidence="1">Multi-pass membrane protein</topology>
    </subcellularLocation>
</comment>
<sequence>MLLAFSFLYIVEETLIKISIICFYLRIFGESKPFRLQSYMLITVLGLWAVAGLLDIVLICKPLAYNWDTSMKGGHCGNRQISYKVEGGINVATNFLTMVLPIPQIMHLQLHMRQTWSLVVMFGLGCFITVVSILRIQAQGMVKMEDFCYTLTMSLLWGTIEPLLSIVAANLPMTRTLLAVVAPSVFSSSLRKQTTGRSELTTFGHSRNRSAPNKSQFEVIEIDERFGYLKKAGIDVEMNRLGTQNRISGGTDKKKAGSKLSCIL</sequence>
<proteinExistence type="inferred from homology"/>
<keyword evidence="2 6" id="KW-0812">Transmembrane</keyword>
<feature type="domain" description="Rhodopsin" evidence="7">
    <location>
        <begin position="5"/>
        <end position="179"/>
    </location>
</feature>
<keyword evidence="4 6" id="KW-0472">Membrane</keyword>
<gene>
    <name evidence="8" type="primary">SAT4_6</name>
    <name evidence="8" type="ORF">LHYA1_G008232</name>
</gene>
<dbReference type="InterPro" id="IPR052337">
    <property type="entry name" value="SAT4-like"/>
</dbReference>
<dbReference type="GO" id="GO:0016020">
    <property type="term" value="C:membrane"/>
    <property type="evidence" value="ECO:0007669"/>
    <property type="project" value="UniProtKB-SubCell"/>
</dbReference>
<evidence type="ECO:0000256" key="3">
    <source>
        <dbReference type="ARBA" id="ARBA00022989"/>
    </source>
</evidence>
<dbReference type="PANTHER" id="PTHR33048">
    <property type="entry name" value="PTH11-LIKE INTEGRAL MEMBRANE PROTEIN (AFU_ORTHOLOGUE AFUA_5G11245)"/>
    <property type="match status" value="1"/>
</dbReference>
<dbReference type="EMBL" id="QGMH01000175">
    <property type="protein sequence ID" value="TVY23527.1"/>
    <property type="molecule type" value="Genomic_DNA"/>
</dbReference>
<comment type="similarity">
    <text evidence="5">Belongs to the SAT4 family.</text>
</comment>
<dbReference type="OrthoDB" id="5273647at2759"/>
<dbReference type="GeneID" id="41988430"/>
<feature type="transmembrane region" description="Helical" evidence="6">
    <location>
        <begin position="39"/>
        <end position="64"/>
    </location>
</feature>
<evidence type="ECO:0000256" key="5">
    <source>
        <dbReference type="ARBA" id="ARBA00038359"/>
    </source>
</evidence>
<dbReference type="PANTHER" id="PTHR33048:SF161">
    <property type="entry name" value="INTEGRAL MEMBRANE PROTEIN"/>
    <property type="match status" value="1"/>
</dbReference>
<evidence type="ECO:0000313" key="8">
    <source>
        <dbReference type="EMBL" id="TVY23527.1"/>
    </source>
</evidence>
<dbReference type="InterPro" id="IPR049326">
    <property type="entry name" value="Rhodopsin_dom_fungi"/>
</dbReference>
<protein>
    <submittedName>
        <fullName evidence="8">Satratoxin biosynthesis SC1 cluster protein</fullName>
    </submittedName>
</protein>
<dbReference type="Pfam" id="PF20684">
    <property type="entry name" value="Fung_rhodopsin"/>
    <property type="match status" value="1"/>
</dbReference>
<reference evidence="8 9" key="1">
    <citation type="submission" date="2018-05" db="EMBL/GenBank/DDBJ databases">
        <title>Genome sequencing and assembly of the regulated plant pathogen Lachnellula willkommii and related sister species for the development of diagnostic species identification markers.</title>
        <authorList>
            <person name="Giroux E."/>
            <person name="Bilodeau G."/>
        </authorList>
    </citation>
    <scope>NUCLEOTIDE SEQUENCE [LARGE SCALE GENOMIC DNA]</scope>
    <source>
        <strain evidence="8 9">CBS 185.66</strain>
    </source>
</reference>
<evidence type="ECO:0000256" key="4">
    <source>
        <dbReference type="ARBA" id="ARBA00023136"/>
    </source>
</evidence>
<evidence type="ECO:0000256" key="6">
    <source>
        <dbReference type="SAM" id="Phobius"/>
    </source>
</evidence>
<feature type="transmembrane region" description="Helical" evidence="6">
    <location>
        <begin position="6"/>
        <end position="27"/>
    </location>
</feature>
<evidence type="ECO:0000259" key="7">
    <source>
        <dbReference type="Pfam" id="PF20684"/>
    </source>
</evidence>
<name>A0A8H8TX40_9HELO</name>
<dbReference type="Proteomes" id="UP000431533">
    <property type="component" value="Unassembled WGS sequence"/>
</dbReference>
<organism evidence="8 9">
    <name type="scientific">Lachnellula hyalina</name>
    <dbReference type="NCBI Taxonomy" id="1316788"/>
    <lineage>
        <taxon>Eukaryota</taxon>
        <taxon>Fungi</taxon>
        <taxon>Dikarya</taxon>
        <taxon>Ascomycota</taxon>
        <taxon>Pezizomycotina</taxon>
        <taxon>Leotiomycetes</taxon>
        <taxon>Helotiales</taxon>
        <taxon>Lachnaceae</taxon>
        <taxon>Lachnellula</taxon>
    </lineage>
</organism>
<keyword evidence="3 6" id="KW-1133">Transmembrane helix</keyword>
<dbReference type="AlphaFoldDB" id="A0A8H8TX40"/>
<evidence type="ECO:0000313" key="9">
    <source>
        <dbReference type="Proteomes" id="UP000431533"/>
    </source>
</evidence>
<evidence type="ECO:0000256" key="1">
    <source>
        <dbReference type="ARBA" id="ARBA00004141"/>
    </source>
</evidence>
<feature type="transmembrane region" description="Helical" evidence="6">
    <location>
        <begin position="148"/>
        <end position="167"/>
    </location>
</feature>
<evidence type="ECO:0000256" key="2">
    <source>
        <dbReference type="ARBA" id="ARBA00022692"/>
    </source>
</evidence>
<feature type="transmembrane region" description="Helical" evidence="6">
    <location>
        <begin position="116"/>
        <end position="136"/>
    </location>
</feature>
<accession>A0A8H8TX40</accession>